<comment type="caution">
    <text evidence="3">The sequence shown here is derived from an EMBL/GenBank/DDBJ whole genome shotgun (WGS) entry which is preliminary data.</text>
</comment>
<feature type="region of interest" description="Disordered" evidence="1">
    <location>
        <begin position="32"/>
        <end position="52"/>
    </location>
</feature>
<feature type="compositionally biased region" description="Low complexity" evidence="1">
    <location>
        <begin position="32"/>
        <end position="41"/>
    </location>
</feature>
<proteinExistence type="predicted"/>
<evidence type="ECO:0000313" key="3">
    <source>
        <dbReference type="EMBL" id="MBM6577983.1"/>
    </source>
</evidence>
<reference evidence="3 4" key="1">
    <citation type="submission" date="2020-12" db="EMBL/GenBank/DDBJ databases">
        <title>Sphingomonas sp.</title>
        <authorList>
            <person name="Kim M.K."/>
        </authorList>
    </citation>
    <scope>NUCLEOTIDE SEQUENCE [LARGE SCALE GENOMIC DNA]</scope>
    <source>
        <strain evidence="3 4">BT552</strain>
    </source>
</reference>
<evidence type="ECO:0000256" key="2">
    <source>
        <dbReference type="SAM" id="SignalP"/>
    </source>
</evidence>
<feature type="signal peptide" evidence="2">
    <location>
        <begin position="1"/>
        <end position="22"/>
    </location>
</feature>
<dbReference type="Gene3D" id="2.60.120.10">
    <property type="entry name" value="Jelly Rolls"/>
    <property type="match status" value="1"/>
</dbReference>
<dbReference type="EMBL" id="JAFEMC010000005">
    <property type="protein sequence ID" value="MBM6577983.1"/>
    <property type="molecule type" value="Genomic_DNA"/>
</dbReference>
<organism evidence="3 4">
    <name type="scientific">Sphingomonas longa</name>
    <dbReference type="NCBI Taxonomy" id="2778730"/>
    <lineage>
        <taxon>Bacteria</taxon>
        <taxon>Pseudomonadati</taxon>
        <taxon>Pseudomonadota</taxon>
        <taxon>Alphaproteobacteria</taxon>
        <taxon>Sphingomonadales</taxon>
        <taxon>Sphingomonadaceae</taxon>
        <taxon>Sphingomonas</taxon>
    </lineage>
</organism>
<keyword evidence="4" id="KW-1185">Reference proteome</keyword>
<keyword evidence="2" id="KW-0732">Signal</keyword>
<dbReference type="Proteomes" id="UP000763641">
    <property type="component" value="Unassembled WGS sequence"/>
</dbReference>
<sequence length="340" mass="36591">MMIDRTYLLAGATALAMGMACAAPLLAQAGAPGAPGPGASSGPPPAGRFVPPPPVEMWTPKKTPYAAYDAPNRPWWKLADVVAMHKGKANWSQPIIRNKDIVADWHQQAAGGRTPELAYPDNRTAIIVWSGQLRVNMAGVEPFVATKGFEIDVPLRVPFTLETVGNEPALWFEVHAASDVPLHPVATTPNRPKDVAGFQYERRLISGGPGTHDAQNRPFLDYYKDVVGGGARAGAFVAAQHLFVNNIRGKATPTPPPSNLGHFHVGYDEFWFVMEGNIDLQIEGEPLIKAASPGDVLTAKQGRWHRASFGGPEGQMGTRVAVNPYPSGLHGYSLESRGRQ</sequence>
<gene>
    <name evidence="3" type="ORF">ILT43_16495</name>
</gene>
<dbReference type="RefSeq" id="WP_204200080.1">
    <property type="nucleotide sequence ID" value="NZ_JAFEMC010000005.1"/>
</dbReference>
<dbReference type="InterPro" id="IPR011051">
    <property type="entry name" value="RmlC_Cupin_sf"/>
</dbReference>
<dbReference type="PROSITE" id="PS51257">
    <property type="entry name" value="PROKAR_LIPOPROTEIN"/>
    <property type="match status" value="1"/>
</dbReference>
<accession>A0ABS2DBX0</accession>
<feature type="compositionally biased region" description="Pro residues" evidence="1">
    <location>
        <begin position="42"/>
        <end position="52"/>
    </location>
</feature>
<protein>
    <submittedName>
        <fullName evidence="3">Cupin domain-containing protein</fullName>
    </submittedName>
</protein>
<evidence type="ECO:0000313" key="4">
    <source>
        <dbReference type="Proteomes" id="UP000763641"/>
    </source>
</evidence>
<name>A0ABS2DBX0_9SPHN</name>
<dbReference type="InterPro" id="IPR014710">
    <property type="entry name" value="RmlC-like_jellyroll"/>
</dbReference>
<dbReference type="SUPFAM" id="SSF51182">
    <property type="entry name" value="RmlC-like cupins"/>
    <property type="match status" value="2"/>
</dbReference>
<feature type="chain" id="PRO_5047289782" evidence="2">
    <location>
        <begin position="23"/>
        <end position="340"/>
    </location>
</feature>
<dbReference type="CDD" id="cd02208">
    <property type="entry name" value="cupin_RmlC-like"/>
    <property type="match status" value="1"/>
</dbReference>
<evidence type="ECO:0000256" key="1">
    <source>
        <dbReference type="SAM" id="MobiDB-lite"/>
    </source>
</evidence>